<feature type="domain" description="Mitochondrial outer membrane transport complex Sam37/metaxin N-terminal" evidence="7">
    <location>
        <begin position="21"/>
        <end position="146"/>
    </location>
</feature>
<dbReference type="PANTHER" id="PTHR12289">
    <property type="entry name" value="METAXIN RELATED"/>
    <property type="match status" value="1"/>
</dbReference>
<dbReference type="Pfam" id="PF10568">
    <property type="entry name" value="Tom37"/>
    <property type="match status" value="1"/>
</dbReference>
<keyword evidence="9" id="KW-1185">Reference proteome</keyword>
<proteinExistence type="predicted"/>
<dbReference type="STRING" id="86049.A0A1C1D117"/>
<dbReference type="VEuPathDB" id="FungiDB:CLCR_00879"/>
<evidence type="ECO:0000259" key="7">
    <source>
        <dbReference type="Pfam" id="PF10568"/>
    </source>
</evidence>
<keyword evidence="6" id="KW-0472">Membrane</keyword>
<dbReference type="InterPro" id="IPR050931">
    <property type="entry name" value="Mito_Protein_Transport_Metaxin"/>
</dbReference>
<evidence type="ECO:0000256" key="6">
    <source>
        <dbReference type="ARBA" id="ARBA00023136"/>
    </source>
</evidence>
<dbReference type="PANTHER" id="PTHR12289:SF41">
    <property type="entry name" value="FAILED AXON CONNECTIONS-RELATED"/>
    <property type="match status" value="1"/>
</dbReference>
<comment type="subcellular location">
    <subcellularLocation>
        <location evidence="1">Mitochondrion outer membrane</location>
    </subcellularLocation>
</comment>
<dbReference type="AlphaFoldDB" id="A0A1C1D117"/>
<evidence type="ECO:0000256" key="3">
    <source>
        <dbReference type="ARBA" id="ARBA00022787"/>
    </source>
</evidence>
<evidence type="ECO:0000256" key="4">
    <source>
        <dbReference type="ARBA" id="ARBA00022927"/>
    </source>
</evidence>
<dbReference type="CDD" id="cd03078">
    <property type="entry name" value="GST_N_Metaxin1_like"/>
    <property type="match status" value="1"/>
</dbReference>
<evidence type="ECO:0000256" key="2">
    <source>
        <dbReference type="ARBA" id="ARBA00022448"/>
    </source>
</evidence>
<evidence type="ECO:0000256" key="1">
    <source>
        <dbReference type="ARBA" id="ARBA00004294"/>
    </source>
</evidence>
<keyword evidence="3" id="KW-1000">Mitochondrion outer membrane</keyword>
<accession>A0A1C1D117</accession>
<keyword evidence="5" id="KW-0496">Mitochondrion</keyword>
<dbReference type="Proteomes" id="UP000094526">
    <property type="component" value="Unassembled WGS sequence"/>
</dbReference>
<dbReference type="GO" id="GO:0001401">
    <property type="term" value="C:SAM complex"/>
    <property type="evidence" value="ECO:0007669"/>
    <property type="project" value="InterPro"/>
</dbReference>
<comment type="caution">
    <text evidence="8">The sequence shown here is derived from an EMBL/GenBank/DDBJ whole genome shotgun (WGS) entry which is preliminary data.</text>
</comment>
<protein>
    <submittedName>
        <fullName evidence="8">Mitochondrial import receptor subunit</fullName>
    </submittedName>
</protein>
<dbReference type="VEuPathDB" id="FungiDB:G647_01633"/>
<organism evidence="8 9">
    <name type="scientific">Cladophialophora carrionii</name>
    <dbReference type="NCBI Taxonomy" id="86049"/>
    <lineage>
        <taxon>Eukaryota</taxon>
        <taxon>Fungi</taxon>
        <taxon>Dikarya</taxon>
        <taxon>Ascomycota</taxon>
        <taxon>Pezizomycotina</taxon>
        <taxon>Eurotiomycetes</taxon>
        <taxon>Chaetothyriomycetidae</taxon>
        <taxon>Chaetothyriales</taxon>
        <taxon>Herpotrichiellaceae</taxon>
        <taxon>Cladophialophora</taxon>
    </lineage>
</organism>
<evidence type="ECO:0000256" key="5">
    <source>
        <dbReference type="ARBA" id="ARBA00023128"/>
    </source>
</evidence>
<sequence length="404" mass="45269">MVLELHVWGPAFELPSIDAQCLATILYLRSCLQHRDWVLVPSSNPCVSPLGELPALLDGDVWVAGYLNIISYLRDISGGKWDLDQELDVQQQADKAALTAFIISRGQPLLDLSLYVSSDNYHNSTRPALAAILTWPNSWTIPHRLREQAKKRSEHLGLSSLDVDTAQEEEDKKENLGLTAHIPKSLRKPKQTVTGLLGRNQQKNRFRLDAVTDDFFDPLSEMLGEKPSLLGGPTNSADCLATGYLALMQRPQLQHGWLSESLRSKHTRLDEWARRQIAEPFGTPSSKSPSLPWKGCTPRSMPQICHELLEGCIGSLPVLGSYFSGSEIWYLHATDRGRYREKHLQLARLQRRREIYVDILTATFASAGLISWLIHDGILRLPRWSRPTPSQTRFGEAGALLGLG</sequence>
<keyword evidence="8" id="KW-0675">Receptor</keyword>
<dbReference type="GO" id="GO:0015031">
    <property type="term" value="P:protein transport"/>
    <property type="evidence" value="ECO:0007669"/>
    <property type="project" value="UniProtKB-KW"/>
</dbReference>
<evidence type="ECO:0000313" key="9">
    <source>
        <dbReference type="Proteomes" id="UP000094526"/>
    </source>
</evidence>
<evidence type="ECO:0000313" key="8">
    <source>
        <dbReference type="EMBL" id="OCT54360.1"/>
    </source>
</evidence>
<name>A0A1C1D117_9EURO</name>
<dbReference type="OrthoDB" id="5835136at2759"/>
<dbReference type="eggNOG" id="KOG3028">
    <property type="taxonomic scope" value="Eukaryota"/>
</dbReference>
<keyword evidence="4" id="KW-0653">Protein transport</keyword>
<dbReference type="GO" id="GO:0007005">
    <property type="term" value="P:mitochondrion organization"/>
    <property type="evidence" value="ECO:0007669"/>
    <property type="project" value="TreeGrafter"/>
</dbReference>
<dbReference type="EMBL" id="LGRB01000004">
    <property type="protein sequence ID" value="OCT54360.1"/>
    <property type="molecule type" value="Genomic_DNA"/>
</dbReference>
<gene>
    <name evidence="8" type="ORF">CLCR_00879</name>
</gene>
<dbReference type="InterPro" id="IPR019564">
    <property type="entry name" value="Sam37/metaxin_N"/>
</dbReference>
<keyword evidence="2" id="KW-0813">Transport</keyword>
<reference evidence="9" key="1">
    <citation type="submission" date="2015-07" db="EMBL/GenBank/DDBJ databases">
        <authorList>
            <person name="Teixeira M.M."/>
            <person name="Souza R.C."/>
            <person name="Almeida L.G."/>
            <person name="Vicente V.A."/>
            <person name="de Hoog S."/>
            <person name="Bocca A.L."/>
            <person name="de Almeida S.R."/>
            <person name="Vasconcelos A.T."/>
            <person name="Felipe M.S."/>
        </authorList>
    </citation>
    <scope>NUCLEOTIDE SEQUENCE [LARGE SCALE GENOMIC DNA]</scope>
    <source>
        <strain evidence="9">KSF</strain>
    </source>
</reference>